<proteinExistence type="predicted"/>
<feature type="region of interest" description="Disordered" evidence="1">
    <location>
        <begin position="414"/>
        <end position="446"/>
    </location>
</feature>
<sequence>MRGYSTAEAEDNYLSARELAWRDVQNSSATSNSGFGVGFGVHLGSAETEAGKDVAARYPGTLTPIVNMPAREGGSGTTRATVTPGTLELSDQRQDLASLNRDAGAAHVSVEAYDIARLKARQEGAAALSELLNGLTGDLSAEIGLKDGDPAKAALHAAAGAAVAAVAGTDIGTGAAAGLAQELIGAAVNDVLMSNPQLTQAQRNALSQWAAAALGSVIGGASGAAAALDADRFNRQLHMAEADLIRANAARYAVEQGYCESIAACDEGTVGRAAGELTLQALRQTDLTGENLPHNQAAAAFLAGIAPRGLIPGLCAPGSALCQQRWFEAVLYDEYKDSTINRQFFAYASDLYRLASNFYNQHHLTPDDLGYRLGQTVQGIDSIRQVMANGDRTMLPWELFTALAGGFGGPFAARLKAPKPQSPGTVATGGQGTPSPKETPKPPEFGGVDAFLGSQAASLNKKLGTKIGEGRLPYEASRAGVEQAKLTVKETLENATAVSNLIPKSSVRGGYDLIHFYSSKTNSTVSLRVLPGGGYEFDTLIPEKSSKF</sequence>
<dbReference type="EMBL" id="UGSK01000002">
    <property type="protein sequence ID" value="SUC82813.1"/>
    <property type="molecule type" value="Genomic_DNA"/>
</dbReference>
<evidence type="ECO:0000313" key="3">
    <source>
        <dbReference type="Proteomes" id="UP000255000"/>
    </source>
</evidence>
<evidence type="ECO:0000256" key="1">
    <source>
        <dbReference type="SAM" id="MobiDB-lite"/>
    </source>
</evidence>
<protein>
    <submittedName>
        <fullName evidence="2">Uncharacterized protein</fullName>
    </submittedName>
</protein>
<dbReference type="AlphaFoldDB" id="A0A379HK32"/>
<accession>A0A379HK32</accession>
<reference evidence="2 3" key="1">
    <citation type="submission" date="2018-06" db="EMBL/GenBank/DDBJ databases">
        <authorList>
            <consortium name="Pathogen Informatics"/>
            <person name="Doyle S."/>
        </authorList>
    </citation>
    <scope>NUCLEOTIDE SEQUENCE [LARGE SCALE GENOMIC DNA]</scope>
    <source>
        <strain evidence="2 3">NCTC13350</strain>
    </source>
</reference>
<gene>
    <name evidence="2" type="ORF">NCTC13350_04306</name>
</gene>
<dbReference type="Proteomes" id="UP000255000">
    <property type="component" value="Unassembled WGS sequence"/>
</dbReference>
<evidence type="ECO:0000313" key="2">
    <source>
        <dbReference type="EMBL" id="SUC82813.1"/>
    </source>
</evidence>
<organism evidence="2 3">
    <name type="scientific">Pannonibacter phragmitetus</name>
    <dbReference type="NCBI Taxonomy" id="121719"/>
    <lineage>
        <taxon>Bacteria</taxon>
        <taxon>Pseudomonadati</taxon>
        <taxon>Pseudomonadota</taxon>
        <taxon>Alphaproteobacteria</taxon>
        <taxon>Hyphomicrobiales</taxon>
        <taxon>Stappiaceae</taxon>
        <taxon>Pannonibacter</taxon>
    </lineage>
</organism>
<dbReference type="OrthoDB" id="2664633at2"/>
<name>A0A379HK32_9HYPH</name>
<dbReference type="RefSeq" id="WP_115336660.1">
    <property type="nucleotide sequence ID" value="NZ_UGSK01000002.1"/>
</dbReference>